<accession>A0A9P7E7X0</accession>
<feature type="compositionally biased region" description="Basic and acidic residues" evidence="1">
    <location>
        <begin position="10"/>
        <end position="25"/>
    </location>
</feature>
<name>A0A9P7E7X0_9AGAM</name>
<feature type="compositionally biased region" description="Basic and acidic residues" evidence="1">
    <location>
        <begin position="68"/>
        <end position="85"/>
    </location>
</feature>
<dbReference type="RefSeq" id="XP_041191162.1">
    <property type="nucleotide sequence ID" value="XM_041333091.1"/>
</dbReference>
<evidence type="ECO:0000256" key="1">
    <source>
        <dbReference type="SAM" id="MobiDB-lite"/>
    </source>
</evidence>
<gene>
    <name evidence="2" type="ORF">BJ212DRAFT_1301188</name>
</gene>
<protein>
    <submittedName>
        <fullName evidence="2">Uncharacterized protein</fullName>
    </submittedName>
</protein>
<feature type="compositionally biased region" description="Low complexity" evidence="1">
    <location>
        <begin position="50"/>
        <end position="61"/>
    </location>
</feature>
<keyword evidence="3" id="KW-1185">Reference proteome</keyword>
<dbReference type="OrthoDB" id="3269666at2759"/>
<feature type="region of interest" description="Disordered" evidence="1">
    <location>
        <begin position="1"/>
        <end position="106"/>
    </location>
</feature>
<feature type="compositionally biased region" description="Polar residues" evidence="1">
    <location>
        <begin position="201"/>
        <end position="222"/>
    </location>
</feature>
<feature type="compositionally biased region" description="Low complexity" evidence="1">
    <location>
        <begin position="26"/>
        <end position="41"/>
    </location>
</feature>
<sequence length="255" mass="26497">MSNTVNKGPNVEEARGNEKARHETTAAHAQAEAPNARAAHQVEQNAEHVQQAATKAAQAAQGMGSELTGERDTSTAFEVFKREAAQKTNAAASEGQRDFHMANNPSASYLDQAKTFAESVATSAQDYLHSSTDPQATSNKTGGDGTSSLQTSASSAVGTAQRYFASAQAAAQPHIDVARSTMQPRVEKARQTAESYLGMHSGTSHSDAVTPPSTAHLTTETPLSGKGVTGTPNASTTTTAAGADERKLEPESDVA</sequence>
<feature type="region of interest" description="Disordered" evidence="1">
    <location>
        <begin position="120"/>
        <end position="255"/>
    </location>
</feature>
<dbReference type="AlphaFoldDB" id="A0A9P7E7X0"/>
<dbReference type="GeneID" id="64627108"/>
<feature type="compositionally biased region" description="Polar residues" evidence="1">
    <location>
        <begin position="120"/>
        <end position="158"/>
    </location>
</feature>
<feature type="compositionally biased region" description="Low complexity" evidence="1">
    <location>
        <begin position="160"/>
        <end position="172"/>
    </location>
</feature>
<feature type="compositionally biased region" description="Low complexity" evidence="1">
    <location>
        <begin position="229"/>
        <end position="242"/>
    </location>
</feature>
<dbReference type="EMBL" id="JABBWG010000024">
    <property type="protein sequence ID" value="KAG1813288.1"/>
    <property type="molecule type" value="Genomic_DNA"/>
</dbReference>
<feature type="compositionally biased region" description="Basic and acidic residues" evidence="1">
    <location>
        <begin position="243"/>
        <end position="255"/>
    </location>
</feature>
<organism evidence="2 3">
    <name type="scientific">Suillus subaureus</name>
    <dbReference type="NCBI Taxonomy" id="48587"/>
    <lineage>
        <taxon>Eukaryota</taxon>
        <taxon>Fungi</taxon>
        <taxon>Dikarya</taxon>
        <taxon>Basidiomycota</taxon>
        <taxon>Agaricomycotina</taxon>
        <taxon>Agaricomycetes</taxon>
        <taxon>Agaricomycetidae</taxon>
        <taxon>Boletales</taxon>
        <taxon>Suillineae</taxon>
        <taxon>Suillaceae</taxon>
        <taxon>Suillus</taxon>
    </lineage>
</organism>
<dbReference type="Proteomes" id="UP000807769">
    <property type="component" value="Unassembled WGS sequence"/>
</dbReference>
<evidence type="ECO:0000313" key="2">
    <source>
        <dbReference type="EMBL" id="KAG1813288.1"/>
    </source>
</evidence>
<proteinExistence type="predicted"/>
<evidence type="ECO:0000313" key="3">
    <source>
        <dbReference type="Proteomes" id="UP000807769"/>
    </source>
</evidence>
<comment type="caution">
    <text evidence="2">The sequence shown here is derived from an EMBL/GenBank/DDBJ whole genome shotgun (WGS) entry which is preliminary data.</text>
</comment>
<reference evidence="2" key="1">
    <citation type="journal article" date="2020" name="New Phytol.">
        <title>Comparative genomics reveals dynamic genome evolution in host specialist ectomycorrhizal fungi.</title>
        <authorList>
            <person name="Lofgren L.A."/>
            <person name="Nguyen N.H."/>
            <person name="Vilgalys R."/>
            <person name="Ruytinx J."/>
            <person name="Liao H.L."/>
            <person name="Branco S."/>
            <person name="Kuo A."/>
            <person name="LaButti K."/>
            <person name="Lipzen A."/>
            <person name="Andreopoulos W."/>
            <person name="Pangilinan J."/>
            <person name="Riley R."/>
            <person name="Hundley H."/>
            <person name="Na H."/>
            <person name="Barry K."/>
            <person name="Grigoriev I.V."/>
            <person name="Stajich J.E."/>
            <person name="Kennedy P.G."/>
        </authorList>
    </citation>
    <scope>NUCLEOTIDE SEQUENCE</scope>
    <source>
        <strain evidence="2">MN1</strain>
    </source>
</reference>